<comment type="caution">
    <text evidence="1">The sequence shown here is derived from an EMBL/GenBank/DDBJ whole genome shotgun (WGS) entry which is preliminary data.</text>
</comment>
<organism evidence="1 2">
    <name type="scientific">Perkinsus chesapeaki</name>
    <name type="common">Clam parasite</name>
    <name type="synonym">Perkinsus andrewsi</name>
    <dbReference type="NCBI Taxonomy" id="330153"/>
    <lineage>
        <taxon>Eukaryota</taxon>
        <taxon>Sar</taxon>
        <taxon>Alveolata</taxon>
        <taxon>Perkinsozoa</taxon>
        <taxon>Perkinsea</taxon>
        <taxon>Perkinsida</taxon>
        <taxon>Perkinsidae</taxon>
        <taxon>Perkinsus</taxon>
    </lineage>
</organism>
<evidence type="ECO:0000313" key="2">
    <source>
        <dbReference type="Proteomes" id="UP000591131"/>
    </source>
</evidence>
<sequence>MPPSRSPSNVPTEALEDAEIFELARRFAQLTLSAPPDSVRSDANHSNVSCYSFLRSLLSTRRSRSSTSRSDPGVVRPPLNASLVGDFRASADRLIGQQSFVNQPVNNEGAVEPNTSTTTTTATVAGIPPSLSALGLTLSDLERVHDAAQKRSKNAELPTGGLYKGNADVRTIEAFLQQVHRCPSWTVGSVPSFFRSFYLERCLDESVRTTIVDVVDRELQDAGLEGYDRLLVRADKMEKILRERFNSIHAQGVLVEQWQSLRWSPAQVDFESFYLKFQQVAEAYSRQRGESLRPADLSSRLFSALPTDLKEDVIVQWGPCPSFDDLL</sequence>
<dbReference type="Proteomes" id="UP000591131">
    <property type="component" value="Unassembled WGS sequence"/>
</dbReference>
<feature type="non-terminal residue" evidence="1">
    <location>
        <position position="327"/>
    </location>
</feature>
<keyword evidence="2" id="KW-1185">Reference proteome</keyword>
<name>A0A7J6KM75_PERCH</name>
<gene>
    <name evidence="1" type="ORF">FOL47_003815</name>
</gene>
<accession>A0A7J6KM75</accession>
<dbReference type="EMBL" id="JAAPAO010002212">
    <property type="protein sequence ID" value="KAF4648054.1"/>
    <property type="molecule type" value="Genomic_DNA"/>
</dbReference>
<evidence type="ECO:0000313" key="1">
    <source>
        <dbReference type="EMBL" id="KAF4648054.1"/>
    </source>
</evidence>
<protein>
    <submittedName>
        <fullName evidence="1">Uncharacterized protein</fullName>
    </submittedName>
</protein>
<dbReference type="OrthoDB" id="439808at2759"/>
<reference evidence="1 2" key="1">
    <citation type="submission" date="2020-04" db="EMBL/GenBank/DDBJ databases">
        <title>Perkinsus chesapeaki whole genome sequence.</title>
        <authorList>
            <person name="Bogema D.R."/>
        </authorList>
    </citation>
    <scope>NUCLEOTIDE SEQUENCE [LARGE SCALE GENOMIC DNA]</scope>
    <source>
        <strain evidence="1">ATCC PRA-425</strain>
    </source>
</reference>
<proteinExistence type="predicted"/>
<dbReference type="AlphaFoldDB" id="A0A7J6KM75"/>